<dbReference type="GO" id="GO:0005829">
    <property type="term" value="C:cytosol"/>
    <property type="evidence" value="ECO:0007669"/>
    <property type="project" value="TreeGrafter"/>
</dbReference>
<reference evidence="2" key="2">
    <citation type="submission" date="2020-09" db="EMBL/GenBank/DDBJ databases">
        <authorList>
            <person name="Sun Q."/>
            <person name="Ohkuma M."/>
        </authorList>
    </citation>
    <scope>NUCLEOTIDE SEQUENCE</scope>
    <source>
        <strain evidence="2">JCM 13064</strain>
    </source>
</reference>
<dbReference type="InterPro" id="IPR017926">
    <property type="entry name" value="GATASE"/>
</dbReference>
<dbReference type="RefSeq" id="WP_189161003.1">
    <property type="nucleotide sequence ID" value="NZ_BMNT01000001.1"/>
</dbReference>
<comment type="caution">
    <text evidence="2">The sequence shown here is derived from an EMBL/GenBank/DDBJ whole genome shotgun (WGS) entry which is preliminary data.</text>
</comment>
<organism evidence="2 3">
    <name type="scientific">Sphaerisporangium melleum</name>
    <dbReference type="NCBI Taxonomy" id="321316"/>
    <lineage>
        <taxon>Bacteria</taxon>
        <taxon>Bacillati</taxon>
        <taxon>Actinomycetota</taxon>
        <taxon>Actinomycetes</taxon>
        <taxon>Streptosporangiales</taxon>
        <taxon>Streptosporangiaceae</taxon>
        <taxon>Sphaerisporangium</taxon>
    </lineage>
</organism>
<evidence type="ECO:0000259" key="1">
    <source>
        <dbReference type="Pfam" id="PF00117"/>
    </source>
</evidence>
<feature type="domain" description="Glutamine amidotransferase" evidence="1">
    <location>
        <begin position="25"/>
        <end position="187"/>
    </location>
</feature>
<dbReference type="Gene3D" id="3.40.50.880">
    <property type="match status" value="1"/>
</dbReference>
<dbReference type="GO" id="GO:0008483">
    <property type="term" value="F:transaminase activity"/>
    <property type="evidence" value="ECO:0007669"/>
    <property type="project" value="UniProtKB-KW"/>
</dbReference>
<reference evidence="2" key="1">
    <citation type="journal article" date="2014" name="Int. J. Syst. Evol. Microbiol.">
        <title>Complete genome sequence of Corynebacterium casei LMG S-19264T (=DSM 44701T), isolated from a smear-ripened cheese.</title>
        <authorList>
            <consortium name="US DOE Joint Genome Institute (JGI-PGF)"/>
            <person name="Walter F."/>
            <person name="Albersmeier A."/>
            <person name="Kalinowski J."/>
            <person name="Ruckert C."/>
        </authorList>
    </citation>
    <scope>NUCLEOTIDE SEQUENCE</scope>
    <source>
        <strain evidence="2">JCM 13064</strain>
    </source>
</reference>
<protein>
    <submittedName>
        <fullName evidence="2">Aminotransferase</fullName>
    </submittedName>
</protein>
<keyword evidence="2" id="KW-0808">Transferase</keyword>
<proteinExistence type="predicted"/>
<dbReference type="AlphaFoldDB" id="A0A917VBV6"/>
<dbReference type="EMBL" id="BMNT01000001">
    <property type="protein sequence ID" value="GGK62589.1"/>
    <property type="molecule type" value="Genomic_DNA"/>
</dbReference>
<evidence type="ECO:0000313" key="2">
    <source>
        <dbReference type="EMBL" id="GGK62589.1"/>
    </source>
</evidence>
<accession>A0A917VBV6</accession>
<keyword evidence="2" id="KW-0032">Aminotransferase</keyword>
<dbReference type="PROSITE" id="PS51273">
    <property type="entry name" value="GATASE_TYPE_1"/>
    <property type="match status" value="1"/>
</dbReference>
<dbReference type="InterPro" id="IPR044992">
    <property type="entry name" value="ChyE-like"/>
</dbReference>
<name>A0A917VBV6_9ACTN</name>
<dbReference type="Pfam" id="PF00117">
    <property type="entry name" value="GATase"/>
    <property type="match status" value="1"/>
</dbReference>
<gene>
    <name evidence="2" type="ORF">GCM10007964_02120</name>
</gene>
<evidence type="ECO:0000313" key="3">
    <source>
        <dbReference type="Proteomes" id="UP000645217"/>
    </source>
</evidence>
<keyword evidence="3" id="KW-1185">Reference proteome</keyword>
<dbReference type="InterPro" id="IPR029062">
    <property type="entry name" value="Class_I_gatase-like"/>
</dbReference>
<dbReference type="SUPFAM" id="SSF52317">
    <property type="entry name" value="Class I glutamine amidotransferase-like"/>
    <property type="match status" value="1"/>
</dbReference>
<dbReference type="CDD" id="cd01741">
    <property type="entry name" value="GATase1_1"/>
    <property type="match status" value="1"/>
</dbReference>
<sequence>MSEVARVLAVQHGVNGGPGRFGEWLSEAGVEVDVVAAFDGAVPPSRLAHDGLLVLGGGYMPDDDERAPWLPATRSLVSQALTRSVPMFGVCLGGQMLAAVAGGKVRADAGAPEHGSTPVGVRAEAAGDPLFRGLPAVVPAIEHHVDAITALPSAAVWLAETARCPYQAFRVGHRAWGVQFHPEVTPERILQWDAGPLLEQGFDREELYAAAVADQEAATAAWRTVATRFAAIVLGATGR</sequence>
<dbReference type="PANTHER" id="PTHR42695">
    <property type="entry name" value="GLUTAMINE AMIDOTRANSFERASE YLR126C-RELATED"/>
    <property type="match status" value="1"/>
</dbReference>
<dbReference type="Proteomes" id="UP000645217">
    <property type="component" value="Unassembled WGS sequence"/>
</dbReference>
<dbReference type="PANTHER" id="PTHR42695:SF5">
    <property type="entry name" value="GLUTAMINE AMIDOTRANSFERASE YLR126C-RELATED"/>
    <property type="match status" value="1"/>
</dbReference>